<gene>
    <name evidence="1" type="ORF">AGERDE_LOCUS12769</name>
</gene>
<dbReference type="AlphaFoldDB" id="A0A9N9EK74"/>
<comment type="caution">
    <text evidence="1">The sequence shown here is derived from an EMBL/GenBank/DDBJ whole genome shotgun (WGS) entry which is preliminary data.</text>
</comment>
<evidence type="ECO:0000313" key="1">
    <source>
        <dbReference type="EMBL" id="CAG8683311.1"/>
    </source>
</evidence>
<sequence>MPATLATEGIVVNYDVVASLIVVKPHDVVSVRSDPPRKVLEEVKKITNKICMLNMAKRIVGFRGYAMGFSTLLEI</sequence>
<proteinExistence type="predicted"/>
<protein>
    <submittedName>
        <fullName evidence="1">862_t:CDS:1</fullName>
    </submittedName>
</protein>
<name>A0A9N9EK74_9GLOM</name>
<dbReference type="EMBL" id="CAJVPL010011198">
    <property type="protein sequence ID" value="CAG8683311.1"/>
    <property type="molecule type" value="Genomic_DNA"/>
</dbReference>
<dbReference type="Proteomes" id="UP000789831">
    <property type="component" value="Unassembled WGS sequence"/>
</dbReference>
<keyword evidence="2" id="KW-1185">Reference proteome</keyword>
<accession>A0A9N9EK74</accession>
<reference evidence="1" key="1">
    <citation type="submission" date="2021-06" db="EMBL/GenBank/DDBJ databases">
        <authorList>
            <person name="Kallberg Y."/>
            <person name="Tangrot J."/>
            <person name="Rosling A."/>
        </authorList>
    </citation>
    <scope>NUCLEOTIDE SEQUENCE</scope>
    <source>
        <strain evidence="1">MT106</strain>
    </source>
</reference>
<organism evidence="1 2">
    <name type="scientific">Ambispora gerdemannii</name>
    <dbReference type="NCBI Taxonomy" id="144530"/>
    <lineage>
        <taxon>Eukaryota</taxon>
        <taxon>Fungi</taxon>
        <taxon>Fungi incertae sedis</taxon>
        <taxon>Mucoromycota</taxon>
        <taxon>Glomeromycotina</taxon>
        <taxon>Glomeromycetes</taxon>
        <taxon>Archaeosporales</taxon>
        <taxon>Ambisporaceae</taxon>
        <taxon>Ambispora</taxon>
    </lineage>
</organism>
<evidence type="ECO:0000313" key="2">
    <source>
        <dbReference type="Proteomes" id="UP000789831"/>
    </source>
</evidence>